<gene>
    <name evidence="1" type="ORF">FF38_01436</name>
</gene>
<comment type="caution">
    <text evidence="1">The sequence shown here is derived from an EMBL/GenBank/DDBJ whole genome shotgun (WGS) entry which is preliminary data.</text>
</comment>
<reference evidence="1 2" key="1">
    <citation type="journal article" date="2015" name="Nat. Commun.">
        <title>Lucilia cuprina genome unlocks parasitic fly biology to underpin future interventions.</title>
        <authorList>
            <person name="Anstead C.A."/>
            <person name="Korhonen P.K."/>
            <person name="Young N.D."/>
            <person name="Hall R.S."/>
            <person name="Jex A.R."/>
            <person name="Murali S.C."/>
            <person name="Hughes D.S."/>
            <person name="Lee S.F."/>
            <person name="Perry T."/>
            <person name="Stroehlein A.J."/>
            <person name="Ansell B.R."/>
            <person name="Breugelmans B."/>
            <person name="Hofmann A."/>
            <person name="Qu J."/>
            <person name="Dugan S."/>
            <person name="Lee S.L."/>
            <person name="Chao H."/>
            <person name="Dinh H."/>
            <person name="Han Y."/>
            <person name="Doddapaneni H.V."/>
            <person name="Worley K.C."/>
            <person name="Muzny D.M."/>
            <person name="Ioannidis P."/>
            <person name="Waterhouse R.M."/>
            <person name="Zdobnov E.M."/>
            <person name="James P.J."/>
            <person name="Bagnall N.H."/>
            <person name="Kotze A.C."/>
            <person name="Gibbs R.A."/>
            <person name="Richards S."/>
            <person name="Batterham P."/>
            <person name="Gasser R.B."/>
        </authorList>
    </citation>
    <scope>NUCLEOTIDE SEQUENCE [LARGE SCALE GENOMIC DNA]</scope>
    <source>
        <strain evidence="1 2">LS</strain>
        <tissue evidence="1">Full body</tissue>
    </source>
</reference>
<dbReference type="Proteomes" id="UP000037069">
    <property type="component" value="Unassembled WGS sequence"/>
</dbReference>
<evidence type="ECO:0000313" key="2">
    <source>
        <dbReference type="Proteomes" id="UP000037069"/>
    </source>
</evidence>
<dbReference type="EMBL" id="JRES01000681">
    <property type="protein sequence ID" value="KNC29195.1"/>
    <property type="molecule type" value="Genomic_DNA"/>
</dbReference>
<proteinExistence type="predicted"/>
<sequence length="168" mass="19572">MLYLSTGYVIDRFLFQLWITQSKQETVQLNPLNYLKKFMESFISGILSRRSLEEGKMKESFDSFLANRNRYKDFGKVSKEIEIHRGDLPDLVNAFSQLPYIESNLLYFYFTYSSEKPLMCKIRICLIIVVLPDSAVPKSKIFTASRKFFCISLHLRSTSLEEAFKSSG</sequence>
<evidence type="ECO:0000313" key="1">
    <source>
        <dbReference type="EMBL" id="KNC29195.1"/>
    </source>
</evidence>
<accession>A0A0L0CAD0</accession>
<dbReference type="AlphaFoldDB" id="A0A0L0CAD0"/>
<protein>
    <submittedName>
        <fullName evidence="1">Uncharacterized protein</fullName>
    </submittedName>
</protein>
<keyword evidence="2" id="KW-1185">Reference proteome</keyword>
<name>A0A0L0CAD0_LUCCU</name>
<organism evidence="1 2">
    <name type="scientific">Lucilia cuprina</name>
    <name type="common">Green bottle fly</name>
    <name type="synonym">Australian sheep blowfly</name>
    <dbReference type="NCBI Taxonomy" id="7375"/>
    <lineage>
        <taxon>Eukaryota</taxon>
        <taxon>Metazoa</taxon>
        <taxon>Ecdysozoa</taxon>
        <taxon>Arthropoda</taxon>
        <taxon>Hexapoda</taxon>
        <taxon>Insecta</taxon>
        <taxon>Pterygota</taxon>
        <taxon>Neoptera</taxon>
        <taxon>Endopterygota</taxon>
        <taxon>Diptera</taxon>
        <taxon>Brachycera</taxon>
        <taxon>Muscomorpha</taxon>
        <taxon>Oestroidea</taxon>
        <taxon>Calliphoridae</taxon>
        <taxon>Luciliinae</taxon>
        <taxon>Lucilia</taxon>
    </lineage>
</organism>